<gene>
    <name evidence="5" type="ORF">SI7747_15018284</name>
</gene>
<dbReference type="GO" id="GO:0048046">
    <property type="term" value="C:apoplast"/>
    <property type="evidence" value="ECO:0007669"/>
    <property type="project" value="UniProtKB-SubCell"/>
</dbReference>
<comment type="subunit">
    <text evidence="2 4">Homodimer.</text>
</comment>
<name>A0A7I8JNZ5_SPIIN</name>
<evidence type="ECO:0000313" key="6">
    <source>
        <dbReference type="Proteomes" id="UP001189122"/>
    </source>
</evidence>
<dbReference type="InterPro" id="IPR004265">
    <property type="entry name" value="Dirigent"/>
</dbReference>
<dbReference type="PANTHER" id="PTHR46442">
    <property type="entry name" value="DIRIGENT PROTEIN"/>
    <property type="match status" value="1"/>
</dbReference>
<accession>A0A7I8JNZ5</accession>
<comment type="function">
    <text evidence="4">Dirigent proteins impart stereoselectivity on the phenoxy radical-coupling reaction, yielding optically active lignans from two molecules of coniferyl alcohol in the biosynthesis of lignans, flavonolignans, and alkaloids and thus plays a central role in plant secondary metabolism.</text>
</comment>
<dbReference type="AlphaFoldDB" id="A0A7I8JNZ5"/>
<protein>
    <recommendedName>
        <fullName evidence="4">Dirigent protein</fullName>
    </recommendedName>
</protein>
<dbReference type="Gene3D" id="2.40.480.10">
    <property type="entry name" value="Allene oxide cyclase-like"/>
    <property type="match status" value="1"/>
</dbReference>
<evidence type="ECO:0000313" key="5">
    <source>
        <dbReference type="EMBL" id="CAA2632690.1"/>
    </source>
</evidence>
<feature type="signal peptide" evidence="4">
    <location>
        <begin position="1"/>
        <end position="27"/>
    </location>
</feature>
<dbReference type="PANTHER" id="PTHR46442:SF4">
    <property type="entry name" value="DIRIGENT PROTEIN"/>
    <property type="match status" value="1"/>
</dbReference>
<comment type="subcellular location">
    <subcellularLocation>
        <location evidence="4">Secreted</location>
        <location evidence="4">Extracellular space</location>
        <location evidence="4">Apoplast</location>
    </subcellularLocation>
</comment>
<reference evidence="5 6" key="1">
    <citation type="submission" date="2019-12" db="EMBL/GenBank/DDBJ databases">
        <authorList>
            <person name="Scholz U."/>
            <person name="Mascher M."/>
            <person name="Fiebig A."/>
        </authorList>
    </citation>
    <scope>NUCLEOTIDE SEQUENCE</scope>
</reference>
<dbReference type="Pfam" id="PF03018">
    <property type="entry name" value="Dirigent"/>
    <property type="match status" value="1"/>
</dbReference>
<evidence type="ECO:0000256" key="3">
    <source>
        <dbReference type="ARBA" id="ARBA00022525"/>
    </source>
</evidence>
<dbReference type="InterPro" id="IPR044859">
    <property type="entry name" value="Allene_oxi_cyc_Dirigent"/>
</dbReference>
<organism evidence="5">
    <name type="scientific">Spirodela intermedia</name>
    <name type="common">Intermediate duckweed</name>
    <dbReference type="NCBI Taxonomy" id="51605"/>
    <lineage>
        <taxon>Eukaryota</taxon>
        <taxon>Viridiplantae</taxon>
        <taxon>Streptophyta</taxon>
        <taxon>Embryophyta</taxon>
        <taxon>Tracheophyta</taxon>
        <taxon>Spermatophyta</taxon>
        <taxon>Magnoliopsida</taxon>
        <taxon>Liliopsida</taxon>
        <taxon>Araceae</taxon>
        <taxon>Lemnoideae</taxon>
        <taxon>Spirodela</taxon>
    </lineage>
</organism>
<dbReference type="EMBL" id="LR743602">
    <property type="protein sequence ID" value="CAA2632690.1"/>
    <property type="molecule type" value="Genomic_DNA"/>
</dbReference>
<dbReference type="GO" id="GO:0009699">
    <property type="term" value="P:phenylpropanoid biosynthetic process"/>
    <property type="evidence" value="ECO:0007669"/>
    <property type="project" value="UniProtKB-ARBA"/>
</dbReference>
<evidence type="ECO:0000256" key="4">
    <source>
        <dbReference type="RuleBase" id="RU363099"/>
    </source>
</evidence>
<keyword evidence="3 4" id="KW-0964">Secreted</keyword>
<comment type="similarity">
    <text evidence="1 4">Belongs to the plant dirigent protein family.</text>
</comment>
<sequence length="190" mass="21177">MERGYLHGRFPALFFFLAFLLTSPAISTKSVRRIQPCRSLVLFFHDIIYNGKNAANATSAIVAAPPWANRTILAPMMNFGDIVVFDDPVTLDNNLHSPPVGRAQGLYLYDSKTIFTAWLAFSLVLNSTDYKGTINLVGADPLMNLTRDISVVGGTGDFFMTRGIATLMTDAFEGVVYFRLRLDIKLYECY</sequence>
<dbReference type="Proteomes" id="UP001189122">
    <property type="component" value="Unassembled WGS sequence"/>
</dbReference>
<dbReference type="EMBL" id="CACRZD030000015">
    <property type="protein sequence ID" value="CAA6671876.1"/>
    <property type="molecule type" value="Genomic_DNA"/>
</dbReference>
<keyword evidence="6" id="KW-1185">Reference proteome</keyword>
<keyword evidence="4" id="KW-0052">Apoplast</keyword>
<feature type="chain" id="PRO_5029931507" description="Dirigent protein" evidence="4">
    <location>
        <begin position="28"/>
        <end position="190"/>
    </location>
</feature>
<keyword evidence="4" id="KW-0732">Signal</keyword>
<evidence type="ECO:0000256" key="1">
    <source>
        <dbReference type="ARBA" id="ARBA00010746"/>
    </source>
</evidence>
<proteinExistence type="inferred from homology"/>
<evidence type="ECO:0000256" key="2">
    <source>
        <dbReference type="ARBA" id="ARBA00011738"/>
    </source>
</evidence>